<evidence type="ECO:0000256" key="3">
    <source>
        <dbReference type="ARBA" id="ARBA00022525"/>
    </source>
</evidence>
<keyword evidence="5 7" id="KW-0732">Signal</keyword>
<accession>A0AAD3SZY7</accession>
<comment type="similarity">
    <text evidence="2">Belongs to the plant rapid alkalinization factor (RALF) family.</text>
</comment>
<dbReference type="AlphaFoldDB" id="A0AAD3SZY7"/>
<dbReference type="GO" id="GO:0005576">
    <property type="term" value="C:extracellular region"/>
    <property type="evidence" value="ECO:0007669"/>
    <property type="project" value="UniProtKB-SubCell"/>
</dbReference>
<feature type="signal peptide" evidence="7">
    <location>
        <begin position="1"/>
        <end position="23"/>
    </location>
</feature>
<proteinExistence type="inferred from homology"/>
<comment type="subcellular location">
    <subcellularLocation>
        <location evidence="1">Secreted</location>
    </subcellularLocation>
</comment>
<gene>
    <name evidence="8" type="ORF">Nepgr_021885</name>
</gene>
<evidence type="ECO:0000256" key="6">
    <source>
        <dbReference type="ARBA" id="ARBA00023157"/>
    </source>
</evidence>
<evidence type="ECO:0000256" key="7">
    <source>
        <dbReference type="SAM" id="SignalP"/>
    </source>
</evidence>
<evidence type="ECO:0000313" key="8">
    <source>
        <dbReference type="EMBL" id="GMH20044.1"/>
    </source>
</evidence>
<reference evidence="8" key="1">
    <citation type="submission" date="2023-05" db="EMBL/GenBank/DDBJ databases">
        <title>Nepenthes gracilis genome sequencing.</title>
        <authorList>
            <person name="Fukushima K."/>
        </authorList>
    </citation>
    <scope>NUCLEOTIDE SEQUENCE</scope>
    <source>
        <strain evidence="8">SING2019-196</strain>
    </source>
</reference>
<dbReference type="InterPro" id="IPR008801">
    <property type="entry name" value="RALF"/>
</dbReference>
<dbReference type="GO" id="GO:0009506">
    <property type="term" value="C:plasmodesma"/>
    <property type="evidence" value="ECO:0007669"/>
    <property type="project" value="TreeGrafter"/>
</dbReference>
<sequence>MTTANYLVMTAVSLVFISTAVGAIEGNDLDLGWPIPVTKTPHSSCRGTIAECLAGDGEIEMDSEINRRILATPPVLPYGVLMADFVPCRYPGVSYGNCRPGQANQYHRPCSYTNRCLHNPSSR</sequence>
<dbReference type="GO" id="GO:0019722">
    <property type="term" value="P:calcium-mediated signaling"/>
    <property type="evidence" value="ECO:0007669"/>
    <property type="project" value="TreeGrafter"/>
</dbReference>
<dbReference type="EMBL" id="BSYO01000021">
    <property type="protein sequence ID" value="GMH20044.1"/>
    <property type="molecule type" value="Genomic_DNA"/>
</dbReference>
<protein>
    <submittedName>
        <fullName evidence="8">Uncharacterized protein</fullName>
    </submittedName>
</protein>
<evidence type="ECO:0000256" key="5">
    <source>
        <dbReference type="ARBA" id="ARBA00022729"/>
    </source>
</evidence>
<evidence type="ECO:0000256" key="2">
    <source>
        <dbReference type="ARBA" id="ARBA00009178"/>
    </source>
</evidence>
<evidence type="ECO:0000256" key="4">
    <source>
        <dbReference type="ARBA" id="ARBA00022702"/>
    </source>
</evidence>
<keyword evidence="4" id="KW-0372">Hormone</keyword>
<dbReference type="PANTHER" id="PTHR33136">
    <property type="entry name" value="RAPID ALKALINIZATION FACTOR-LIKE"/>
    <property type="match status" value="1"/>
</dbReference>
<dbReference type="PANTHER" id="PTHR33136:SF13">
    <property type="entry name" value="OS10G0328900 PROTEIN"/>
    <property type="match status" value="1"/>
</dbReference>
<keyword evidence="3" id="KW-0964">Secreted</keyword>
<dbReference type="Proteomes" id="UP001279734">
    <property type="component" value="Unassembled WGS sequence"/>
</dbReference>
<name>A0AAD3SZY7_NEPGR</name>
<keyword evidence="6" id="KW-1015">Disulfide bond</keyword>
<evidence type="ECO:0000313" key="9">
    <source>
        <dbReference type="Proteomes" id="UP001279734"/>
    </source>
</evidence>
<dbReference type="Pfam" id="PF05498">
    <property type="entry name" value="RALF"/>
    <property type="match status" value="1"/>
</dbReference>
<organism evidence="8 9">
    <name type="scientific">Nepenthes gracilis</name>
    <name type="common">Slender pitcher plant</name>
    <dbReference type="NCBI Taxonomy" id="150966"/>
    <lineage>
        <taxon>Eukaryota</taxon>
        <taxon>Viridiplantae</taxon>
        <taxon>Streptophyta</taxon>
        <taxon>Embryophyta</taxon>
        <taxon>Tracheophyta</taxon>
        <taxon>Spermatophyta</taxon>
        <taxon>Magnoliopsida</taxon>
        <taxon>eudicotyledons</taxon>
        <taxon>Gunneridae</taxon>
        <taxon>Pentapetalae</taxon>
        <taxon>Caryophyllales</taxon>
        <taxon>Nepenthaceae</taxon>
        <taxon>Nepenthes</taxon>
    </lineage>
</organism>
<comment type="caution">
    <text evidence="8">The sequence shown here is derived from an EMBL/GenBank/DDBJ whole genome shotgun (WGS) entry which is preliminary data.</text>
</comment>
<dbReference type="GO" id="GO:0005179">
    <property type="term" value="F:hormone activity"/>
    <property type="evidence" value="ECO:0007669"/>
    <property type="project" value="UniProtKB-KW"/>
</dbReference>
<keyword evidence="9" id="KW-1185">Reference proteome</keyword>
<evidence type="ECO:0000256" key="1">
    <source>
        <dbReference type="ARBA" id="ARBA00004613"/>
    </source>
</evidence>
<feature type="chain" id="PRO_5042235798" evidence="7">
    <location>
        <begin position="24"/>
        <end position="123"/>
    </location>
</feature>